<dbReference type="EMBL" id="JBHTAS010000001">
    <property type="protein sequence ID" value="MFC7142079.1"/>
    <property type="molecule type" value="Genomic_DNA"/>
</dbReference>
<dbReference type="Pfam" id="PF11848">
    <property type="entry name" value="DUF3368"/>
    <property type="match status" value="1"/>
</dbReference>
<sequence length="176" mass="18600">MSDSDDERLILVDVSVFITLAAVDAVELLSGLAGRLVIPERVVAELVDDRSQAALSTARKEGFVDVERAETELESARTHLGSSSDDTGDVGLLAHALTADGSVVAVTDDKPLRQTCKALSIPVSGSIGVLVRAVDRDAIDAREAKETLYAMDEVGARLSASLVRRAERLIDEAEAG</sequence>
<dbReference type="PANTHER" id="PTHR39550">
    <property type="entry name" value="SLL0658 PROTEIN"/>
    <property type="match status" value="1"/>
</dbReference>
<protein>
    <submittedName>
        <fullName evidence="1">DUF3368 domain-containing protein</fullName>
    </submittedName>
</protein>
<evidence type="ECO:0000313" key="1">
    <source>
        <dbReference type="EMBL" id="MFC7142079.1"/>
    </source>
</evidence>
<dbReference type="SUPFAM" id="SSF88723">
    <property type="entry name" value="PIN domain-like"/>
    <property type="match status" value="1"/>
</dbReference>
<organism evidence="1 2">
    <name type="scientific">Halosimplex aquaticum</name>
    <dbReference type="NCBI Taxonomy" id="3026162"/>
    <lineage>
        <taxon>Archaea</taxon>
        <taxon>Methanobacteriati</taxon>
        <taxon>Methanobacteriota</taxon>
        <taxon>Stenosarchaea group</taxon>
        <taxon>Halobacteria</taxon>
        <taxon>Halobacteriales</taxon>
        <taxon>Haloarculaceae</taxon>
        <taxon>Halosimplex</taxon>
    </lineage>
</organism>
<reference evidence="1 2" key="1">
    <citation type="journal article" date="2019" name="Int. J. Syst. Evol. Microbiol.">
        <title>The Global Catalogue of Microorganisms (GCM) 10K type strain sequencing project: providing services to taxonomists for standard genome sequencing and annotation.</title>
        <authorList>
            <consortium name="The Broad Institute Genomics Platform"/>
            <consortium name="The Broad Institute Genome Sequencing Center for Infectious Disease"/>
            <person name="Wu L."/>
            <person name="Ma J."/>
        </authorList>
    </citation>
    <scope>NUCLEOTIDE SEQUENCE [LARGE SCALE GENOMIC DNA]</scope>
    <source>
        <strain evidence="1 2">XZYJT29</strain>
    </source>
</reference>
<dbReference type="PANTHER" id="PTHR39550:SF1">
    <property type="entry name" value="SLL0658 PROTEIN"/>
    <property type="match status" value="1"/>
</dbReference>
<dbReference type="Gene3D" id="3.40.50.1010">
    <property type="entry name" value="5'-nuclease"/>
    <property type="match status" value="1"/>
</dbReference>
<dbReference type="AlphaFoldDB" id="A0ABD5Y429"/>
<comment type="caution">
    <text evidence="1">The sequence shown here is derived from an EMBL/GenBank/DDBJ whole genome shotgun (WGS) entry which is preliminary data.</text>
</comment>
<keyword evidence="2" id="KW-1185">Reference proteome</keyword>
<dbReference type="InterPro" id="IPR021799">
    <property type="entry name" value="PIN-like_prokaryotic"/>
</dbReference>
<dbReference type="Proteomes" id="UP001596432">
    <property type="component" value="Unassembled WGS sequence"/>
</dbReference>
<dbReference type="RefSeq" id="WP_274323153.1">
    <property type="nucleotide sequence ID" value="NZ_CP118158.1"/>
</dbReference>
<gene>
    <name evidence="1" type="ORF">ACFQMA_19865</name>
</gene>
<dbReference type="InterPro" id="IPR029060">
    <property type="entry name" value="PIN-like_dom_sf"/>
</dbReference>
<dbReference type="GeneID" id="78822413"/>
<name>A0ABD5Y429_9EURY</name>
<evidence type="ECO:0000313" key="2">
    <source>
        <dbReference type="Proteomes" id="UP001596432"/>
    </source>
</evidence>
<proteinExistence type="predicted"/>
<accession>A0ABD5Y429</accession>